<dbReference type="InterPro" id="IPR055978">
    <property type="entry name" value="DUF7556"/>
</dbReference>
<dbReference type="Pfam" id="PF24433">
    <property type="entry name" value="DUF7556"/>
    <property type="match status" value="1"/>
</dbReference>
<dbReference type="AlphaFoldDB" id="A0A830FIT5"/>
<reference evidence="1" key="2">
    <citation type="submission" date="2020-09" db="EMBL/GenBank/DDBJ databases">
        <authorList>
            <person name="Sun Q."/>
            <person name="Ohkuma M."/>
        </authorList>
    </citation>
    <scope>NUCLEOTIDE SEQUENCE</scope>
    <source>
        <strain evidence="1">JCM 15759</strain>
    </source>
</reference>
<evidence type="ECO:0000313" key="1">
    <source>
        <dbReference type="EMBL" id="GGM51093.1"/>
    </source>
</evidence>
<evidence type="ECO:0000313" key="2">
    <source>
        <dbReference type="Proteomes" id="UP000656367"/>
    </source>
</evidence>
<reference evidence="1" key="1">
    <citation type="journal article" date="2014" name="Int. J. Syst. Evol. Microbiol.">
        <title>Complete genome sequence of Corynebacterium casei LMG S-19264T (=DSM 44701T), isolated from a smear-ripened cheese.</title>
        <authorList>
            <consortium name="US DOE Joint Genome Institute (JGI-PGF)"/>
            <person name="Walter F."/>
            <person name="Albersmeier A."/>
            <person name="Kalinowski J."/>
            <person name="Ruckert C."/>
        </authorList>
    </citation>
    <scope>NUCLEOTIDE SEQUENCE</scope>
    <source>
        <strain evidence="1">JCM 15759</strain>
    </source>
</reference>
<accession>A0A830FIT5</accession>
<gene>
    <name evidence="1" type="ORF">GCM10009006_35300</name>
</gene>
<sequence>MYIAQGTDHDTDTACSVMGALDGDRFVIADLEREDRWMSVARDITADLEDTR</sequence>
<organism evidence="1 2">
    <name type="scientific">Haloarcula argentinensis</name>
    <dbReference type="NCBI Taxonomy" id="43776"/>
    <lineage>
        <taxon>Archaea</taxon>
        <taxon>Methanobacteriati</taxon>
        <taxon>Methanobacteriota</taxon>
        <taxon>Stenosarchaea group</taxon>
        <taxon>Halobacteria</taxon>
        <taxon>Halobacteriales</taxon>
        <taxon>Haloarculaceae</taxon>
        <taxon>Haloarcula</taxon>
    </lineage>
</organism>
<dbReference type="EMBL" id="BMON01000006">
    <property type="protein sequence ID" value="GGM51093.1"/>
    <property type="molecule type" value="Genomic_DNA"/>
</dbReference>
<proteinExistence type="predicted"/>
<dbReference type="Proteomes" id="UP000656367">
    <property type="component" value="Unassembled WGS sequence"/>
</dbReference>
<name>A0A830FIT5_HALAR</name>
<protein>
    <submittedName>
        <fullName evidence="1">Uncharacterized protein</fullName>
    </submittedName>
</protein>
<comment type="caution">
    <text evidence="1">The sequence shown here is derived from an EMBL/GenBank/DDBJ whole genome shotgun (WGS) entry which is preliminary data.</text>
</comment>